<protein>
    <submittedName>
        <fullName evidence="2">Uncharacterized protein</fullName>
    </submittedName>
</protein>
<sequence>MKVLALAFAIGTVCVSLSPAEAQVVIKGTKCHPDSPQGFCCPNDGRPSGPYCPARPITTNTTTQN</sequence>
<feature type="chain" id="PRO_5002873558" evidence="1">
    <location>
        <begin position="23"/>
        <end position="65"/>
    </location>
</feature>
<gene>
    <name evidence="2" type="ordered locus">Cyan7425_0142</name>
</gene>
<reference evidence="2" key="1">
    <citation type="submission" date="2009-01" db="EMBL/GenBank/DDBJ databases">
        <title>Complete sequence of plasmid2 Cyanothece sp. PCC 7425.</title>
        <authorList>
            <consortium name="US DOE Joint Genome Institute"/>
            <person name="Lucas S."/>
            <person name="Copeland A."/>
            <person name="Lapidus A."/>
            <person name="Glavina del Rio T."/>
            <person name="Dalin E."/>
            <person name="Tice H."/>
            <person name="Bruce D."/>
            <person name="Goodwin L."/>
            <person name="Pitluck S."/>
            <person name="Sims D."/>
            <person name="Meineke L."/>
            <person name="Brettin T."/>
            <person name="Detter J.C."/>
            <person name="Han C."/>
            <person name="Larimer F."/>
            <person name="Land M."/>
            <person name="Hauser L."/>
            <person name="Kyrpides N."/>
            <person name="Ovchinnikova G."/>
            <person name="Liberton M."/>
            <person name="Stoeckel J."/>
            <person name="Banerjee A."/>
            <person name="Singh A."/>
            <person name="Page L."/>
            <person name="Sato H."/>
            <person name="Zhao L."/>
            <person name="Sherman L."/>
            <person name="Pakrasi H."/>
            <person name="Richardson P."/>
        </authorList>
    </citation>
    <scope>NUCLEOTIDE SEQUENCE</scope>
    <source>
        <strain evidence="2">PCC 7425</strain>
        <plasmid evidence="2">pP742502</plasmid>
    </source>
</reference>
<dbReference type="OrthoDB" id="515771at2"/>
<evidence type="ECO:0000256" key="1">
    <source>
        <dbReference type="SAM" id="SignalP"/>
    </source>
</evidence>
<organism evidence="2">
    <name type="scientific">Cyanothece sp. (strain PCC 7425 / ATCC 29141)</name>
    <dbReference type="NCBI Taxonomy" id="395961"/>
    <lineage>
        <taxon>Bacteria</taxon>
        <taxon>Bacillati</taxon>
        <taxon>Cyanobacteriota</taxon>
        <taxon>Cyanophyceae</taxon>
        <taxon>Gomontiellales</taxon>
        <taxon>Cyanothecaceae</taxon>
        <taxon>Cyanothece</taxon>
    </lineage>
</organism>
<accession>B8HZJ0</accession>
<evidence type="ECO:0000313" key="2">
    <source>
        <dbReference type="EMBL" id="ACL47838.1"/>
    </source>
</evidence>
<name>B8HZJ0_CYAP4</name>
<geneLocation type="plasmid" evidence="2">
    <name>pP742502</name>
</geneLocation>
<keyword evidence="1" id="KW-0732">Signal</keyword>
<dbReference type="HOGENOM" id="CLU_196611_0_0_3"/>
<dbReference type="EMBL" id="CP001346">
    <property type="protein sequence ID" value="ACL47838.1"/>
    <property type="molecule type" value="Genomic_DNA"/>
</dbReference>
<proteinExistence type="predicted"/>
<dbReference type="AlphaFoldDB" id="B8HZJ0"/>
<keyword evidence="2" id="KW-0614">Plasmid</keyword>
<dbReference type="KEGG" id="cyn:Cyan7425_0142"/>
<feature type="signal peptide" evidence="1">
    <location>
        <begin position="1"/>
        <end position="22"/>
    </location>
</feature>